<dbReference type="PROSITE" id="PS51371">
    <property type="entry name" value="CBS"/>
    <property type="match status" value="2"/>
</dbReference>
<evidence type="ECO:0000256" key="3">
    <source>
        <dbReference type="ARBA" id="ARBA00023167"/>
    </source>
</evidence>
<dbReference type="SUPFAM" id="SSF54631">
    <property type="entry name" value="CBS-domain pair"/>
    <property type="match status" value="1"/>
</dbReference>
<organism evidence="6 7">
    <name type="scientific">Candidatus Methanoperedens nitratireducens</name>
    <dbReference type="NCBI Taxonomy" id="1392998"/>
    <lineage>
        <taxon>Archaea</taxon>
        <taxon>Methanobacteriati</taxon>
        <taxon>Methanobacteriota</taxon>
        <taxon>Stenosarchaea group</taxon>
        <taxon>Methanomicrobia</taxon>
        <taxon>Methanosarcinales</taxon>
        <taxon>ANME-2 cluster</taxon>
        <taxon>Candidatus Methanoperedentaceae</taxon>
        <taxon>Candidatus Methanoperedens</taxon>
    </lineage>
</organism>
<dbReference type="AlphaFoldDB" id="A0A0P8AA28"/>
<evidence type="ECO:0000256" key="4">
    <source>
        <dbReference type="PROSITE-ProRule" id="PRU00703"/>
    </source>
</evidence>
<evidence type="ECO:0000256" key="1">
    <source>
        <dbReference type="ARBA" id="ARBA00022605"/>
    </source>
</evidence>
<dbReference type="Proteomes" id="UP000050360">
    <property type="component" value="Unassembled WGS sequence"/>
</dbReference>
<dbReference type="GO" id="GO:0009086">
    <property type="term" value="P:methionine biosynthetic process"/>
    <property type="evidence" value="ECO:0007669"/>
    <property type="project" value="UniProtKB-KW"/>
</dbReference>
<name>A0A0P8AA28_9EURY</name>
<accession>A0A0P8AA28</accession>
<feature type="domain" description="CBS" evidence="5">
    <location>
        <begin position="137"/>
        <end position="190"/>
    </location>
</feature>
<dbReference type="InterPro" id="IPR051257">
    <property type="entry name" value="Diverse_CBS-Domain"/>
</dbReference>
<protein>
    <submittedName>
        <fullName evidence="6">Inosine-5'-monophosphate dehydrogenase</fullName>
        <ecNumber evidence="6">1.1.1.205</ecNumber>
    </submittedName>
</protein>
<keyword evidence="6" id="KW-0560">Oxidoreductase</keyword>
<sequence length="190" mass="21811">MQDIELESEDLHAALEELHQYVDITEEDLQKIYTIALIHAKKRLTLKVSVKDMMTTNVIYISKDADIHEAARIRSENRISGMPVVDEEKHVIGIVTEADILYSTGMKKSHDFRDILRHVLGEPHPKIRNGGKVEEIMTTQVITISPDRDIREVARILDEKRIKRLPVVDENNKLIGIISRANIVRYLGKQ</sequence>
<dbReference type="InterPro" id="IPR046342">
    <property type="entry name" value="CBS_dom_sf"/>
</dbReference>
<evidence type="ECO:0000256" key="2">
    <source>
        <dbReference type="ARBA" id="ARBA00023122"/>
    </source>
</evidence>
<dbReference type="CDD" id="cd04586">
    <property type="entry name" value="CBS_pair_BON_assoc"/>
    <property type="match status" value="1"/>
</dbReference>
<keyword evidence="1" id="KW-0028">Amino-acid biosynthesis</keyword>
<dbReference type="PANTHER" id="PTHR43080">
    <property type="entry name" value="CBS DOMAIN-CONTAINING PROTEIN CBSX3, MITOCHONDRIAL"/>
    <property type="match status" value="1"/>
</dbReference>
<gene>
    <name evidence="6" type="ORF">MPEBLZ_01951</name>
</gene>
<dbReference type="EC" id="1.1.1.205" evidence="6"/>
<dbReference type="PANTHER" id="PTHR43080:SF2">
    <property type="entry name" value="CBS DOMAIN-CONTAINING PROTEIN"/>
    <property type="match status" value="1"/>
</dbReference>
<proteinExistence type="predicted"/>
<evidence type="ECO:0000313" key="6">
    <source>
        <dbReference type="EMBL" id="KPQ43485.1"/>
    </source>
</evidence>
<evidence type="ECO:0000313" key="7">
    <source>
        <dbReference type="Proteomes" id="UP000050360"/>
    </source>
</evidence>
<evidence type="ECO:0000259" key="5">
    <source>
        <dbReference type="PROSITE" id="PS51371"/>
    </source>
</evidence>
<keyword evidence="2 4" id="KW-0129">CBS domain</keyword>
<feature type="domain" description="CBS" evidence="5">
    <location>
        <begin position="54"/>
        <end position="112"/>
    </location>
</feature>
<dbReference type="GO" id="GO:0003938">
    <property type="term" value="F:IMP dehydrogenase activity"/>
    <property type="evidence" value="ECO:0007669"/>
    <property type="project" value="UniProtKB-EC"/>
</dbReference>
<comment type="caution">
    <text evidence="6">The sequence shown here is derived from an EMBL/GenBank/DDBJ whole genome shotgun (WGS) entry which is preliminary data.</text>
</comment>
<keyword evidence="3" id="KW-0486">Methionine biosynthesis</keyword>
<dbReference type="InterPro" id="IPR000644">
    <property type="entry name" value="CBS_dom"/>
</dbReference>
<dbReference type="SMART" id="SM00116">
    <property type="entry name" value="CBS"/>
    <property type="match status" value="2"/>
</dbReference>
<dbReference type="EMBL" id="LKCM01000140">
    <property type="protein sequence ID" value="KPQ43485.1"/>
    <property type="molecule type" value="Genomic_DNA"/>
</dbReference>
<dbReference type="Gene3D" id="3.10.580.10">
    <property type="entry name" value="CBS-domain"/>
    <property type="match status" value="2"/>
</dbReference>
<reference evidence="6 7" key="1">
    <citation type="submission" date="2015-09" db="EMBL/GenBank/DDBJ databases">
        <title>A metagenomics-based metabolic model of nitrate-dependent anaerobic oxidation of methane by Methanoperedens-like archaea.</title>
        <authorList>
            <person name="Arshad A."/>
            <person name="Speth D.R."/>
            <person name="De Graaf R.M."/>
            <person name="Op Den Camp H.J."/>
            <person name="Jetten M.S."/>
            <person name="Welte C.U."/>
        </authorList>
    </citation>
    <scope>NUCLEOTIDE SEQUENCE [LARGE SCALE GENOMIC DNA]</scope>
</reference>
<dbReference type="Pfam" id="PF00571">
    <property type="entry name" value="CBS"/>
    <property type="match status" value="2"/>
</dbReference>